<dbReference type="AlphaFoldDB" id="A0A4R3MM31"/>
<accession>A0A4R3MM31</accession>
<proteinExistence type="predicted"/>
<feature type="domain" description="YkoP-like" evidence="1">
    <location>
        <begin position="2"/>
        <end position="185"/>
    </location>
</feature>
<organism evidence="2 3">
    <name type="scientific">Melghiribacillus thermohalophilus</name>
    <dbReference type="NCBI Taxonomy" id="1324956"/>
    <lineage>
        <taxon>Bacteria</taxon>
        <taxon>Bacillati</taxon>
        <taxon>Bacillota</taxon>
        <taxon>Bacilli</taxon>
        <taxon>Bacillales</taxon>
        <taxon>Bacillaceae</taxon>
        <taxon>Melghiribacillus</taxon>
    </lineage>
</organism>
<dbReference type="InterPro" id="IPR054467">
    <property type="entry name" value="YkoP-like_dom"/>
</dbReference>
<comment type="caution">
    <text evidence="2">The sequence shown here is derived from an EMBL/GenBank/DDBJ whole genome shotgun (WGS) entry which is preliminary data.</text>
</comment>
<name>A0A4R3MM31_9BACI</name>
<evidence type="ECO:0000313" key="2">
    <source>
        <dbReference type="EMBL" id="TCT15975.1"/>
    </source>
</evidence>
<dbReference type="Pfam" id="PF22790">
    <property type="entry name" value="YkoP"/>
    <property type="match status" value="1"/>
</dbReference>
<keyword evidence="3" id="KW-1185">Reference proteome</keyword>
<protein>
    <recommendedName>
        <fullName evidence="1">YkoP-like domain-containing protein</fullName>
    </recommendedName>
</protein>
<evidence type="ECO:0000313" key="3">
    <source>
        <dbReference type="Proteomes" id="UP000294650"/>
    </source>
</evidence>
<dbReference type="RefSeq" id="WP_132373217.1">
    <property type="nucleotide sequence ID" value="NZ_SMAN01000035.1"/>
</dbReference>
<dbReference type="OrthoDB" id="1951946at2"/>
<reference evidence="2 3" key="1">
    <citation type="submission" date="2019-03" db="EMBL/GenBank/DDBJ databases">
        <title>Genomic Encyclopedia of Type Strains, Phase IV (KMG-IV): sequencing the most valuable type-strain genomes for metagenomic binning, comparative biology and taxonomic classification.</title>
        <authorList>
            <person name="Goeker M."/>
        </authorList>
    </citation>
    <scope>NUCLEOTIDE SEQUENCE [LARGE SCALE GENOMIC DNA]</scope>
    <source>
        <strain evidence="2 3">DSM 25894</strain>
    </source>
</reference>
<dbReference type="EMBL" id="SMAN01000035">
    <property type="protein sequence ID" value="TCT15975.1"/>
    <property type="molecule type" value="Genomic_DNA"/>
</dbReference>
<dbReference type="Proteomes" id="UP000294650">
    <property type="component" value="Unassembled WGS sequence"/>
</dbReference>
<evidence type="ECO:0000259" key="1">
    <source>
        <dbReference type="Pfam" id="PF22790"/>
    </source>
</evidence>
<gene>
    <name evidence="2" type="ORF">EDD68_1359</name>
</gene>
<sequence>MRSYLIKLWNAFDPVYYHLTRLRYLDSRHGPKKNVFRVRLTRYKGKPVTLSDGTSIQKNDLLVKVHLHNVRLLNELQSIENEVRRGLIIHQLVKDSLPGVASYISRHRRRNEIKGIIGITMLSKGIKRLGFEAYSIDHPLYKIVKSTALILIYFLSLSSPSIDHLKNCPNPKYLFMSKDMLIKKYLSTEHH</sequence>